<dbReference type="Gene3D" id="3.60.20.10">
    <property type="entry name" value="Glutamine Phosphoribosylpyrophosphate, subunit 1, domain 1"/>
    <property type="match status" value="1"/>
</dbReference>
<dbReference type="MEROPS" id="S45.002"/>
<dbReference type="InterPro" id="IPR043146">
    <property type="entry name" value="Penicillin_amidase_N_B-knob"/>
</dbReference>
<dbReference type="STRING" id="1121922.GCA_000428905_02548"/>
<dbReference type="EMBL" id="BAEQ01000004">
    <property type="protein sequence ID" value="GAC27014.1"/>
    <property type="molecule type" value="Genomic_DNA"/>
</dbReference>
<dbReference type="Gene3D" id="1.10.1400.10">
    <property type="match status" value="1"/>
</dbReference>
<dbReference type="PIRSF" id="PIRSF001227">
    <property type="entry name" value="Pen_acylase"/>
    <property type="match status" value="1"/>
</dbReference>
<dbReference type="EC" id="3.5.1.97" evidence="7"/>
<organism evidence="7 8">
    <name type="scientific">Brumicola pallidula DSM 14239 = ACAM 615</name>
    <dbReference type="NCBI Taxonomy" id="1121922"/>
    <lineage>
        <taxon>Bacteria</taxon>
        <taxon>Pseudomonadati</taxon>
        <taxon>Pseudomonadota</taxon>
        <taxon>Gammaproteobacteria</taxon>
        <taxon>Alteromonadales</taxon>
        <taxon>Alteromonadaceae</taxon>
        <taxon>Brumicola</taxon>
    </lineage>
</organism>
<reference evidence="8" key="1">
    <citation type="journal article" date="2014" name="Environ. Microbiol.">
        <title>Comparative genomics of the marine bacterial genus Glaciecola reveals the high degree of genomic diversity and genomic characteristic for cold adaptation.</title>
        <authorList>
            <person name="Qin Q.L."/>
            <person name="Xie B.B."/>
            <person name="Yu Y."/>
            <person name="Shu Y.L."/>
            <person name="Rong J.C."/>
            <person name="Zhang Y.J."/>
            <person name="Zhao D.L."/>
            <person name="Chen X.L."/>
            <person name="Zhang X.Y."/>
            <person name="Chen B."/>
            <person name="Zhou B.C."/>
            <person name="Zhang Y.Z."/>
        </authorList>
    </citation>
    <scope>NUCLEOTIDE SEQUENCE [LARGE SCALE GENOMIC DNA]</scope>
    <source>
        <strain evidence="8">ACAM 615</strain>
    </source>
</reference>
<keyword evidence="2" id="KW-0732">Signal</keyword>
<accession>K6Y2F6</accession>
<dbReference type="InterPro" id="IPR014395">
    <property type="entry name" value="Pen/GL7ACA/AHL_acylase"/>
</dbReference>
<protein>
    <submittedName>
        <fullName evidence="7">Acyl-homoserine-lactone acylase</fullName>
        <ecNumber evidence="7">3.5.1.97</ecNumber>
    </submittedName>
</protein>
<keyword evidence="6" id="KW-0812">Transmembrane</keyword>
<feature type="transmembrane region" description="Helical" evidence="6">
    <location>
        <begin position="9"/>
        <end position="28"/>
    </location>
</feature>
<evidence type="ECO:0000256" key="5">
    <source>
        <dbReference type="PIRSR" id="PIRSR001227-2"/>
    </source>
</evidence>
<evidence type="ECO:0000313" key="7">
    <source>
        <dbReference type="EMBL" id="GAC27014.1"/>
    </source>
</evidence>
<dbReference type="SUPFAM" id="SSF56235">
    <property type="entry name" value="N-terminal nucleophile aminohydrolases (Ntn hydrolases)"/>
    <property type="match status" value="1"/>
</dbReference>
<feature type="binding site" evidence="5">
    <location>
        <position position="287"/>
    </location>
    <ligand>
        <name>Ca(2+)</name>
        <dbReference type="ChEBI" id="CHEBI:29108"/>
    </ligand>
</feature>
<dbReference type="InterPro" id="IPR023343">
    <property type="entry name" value="Penicillin_amidase_dom1"/>
</dbReference>
<dbReference type="RefSeq" id="WP_006008153.1">
    <property type="nucleotide sequence ID" value="NZ_AUAV01000013.1"/>
</dbReference>
<dbReference type="GO" id="GO:0046872">
    <property type="term" value="F:metal ion binding"/>
    <property type="evidence" value="ECO:0007669"/>
    <property type="project" value="UniProtKB-KW"/>
</dbReference>
<keyword evidence="5" id="KW-0106">Calcium</keyword>
<dbReference type="AlphaFoldDB" id="K6Y2F6"/>
<evidence type="ECO:0000256" key="4">
    <source>
        <dbReference type="ARBA" id="ARBA00023145"/>
    </source>
</evidence>
<dbReference type="PANTHER" id="PTHR34218:SF3">
    <property type="entry name" value="ACYL-HOMOSERINE LACTONE ACYLASE PVDQ"/>
    <property type="match status" value="1"/>
</dbReference>
<evidence type="ECO:0000256" key="6">
    <source>
        <dbReference type="SAM" id="Phobius"/>
    </source>
</evidence>
<comment type="similarity">
    <text evidence="1">Belongs to the peptidase S45 family.</text>
</comment>
<sequence>MKYISLKWFGYILALVIASVFCIAYLTLPSMPDTRAYIARATKYDVEVMRDGLGIPHIYGKKDIDTAFGLGYVQSEDDFETLQSVLLATRGTLAAEIGYKAAETDFVVQFMGVWDAVNANYETQVPENIKQIAQAYADGVNLYAAQNPEHVSRYFLPATGKDIIAGFTFKMPMFYGFDQILSDLVDPDVMHEVAKSQNALIWQPTNALPIGSQGIAIAPHRSEDGLTHLLINSHQPLTGPVAWYEVRLHSEEGWNMVGSTFPGAPVIIHGHNDHLGWANTVNKPDLVDIYQLTINPDNENQYLLDGQWKTFKTKVAKMTIKLFGPLRWTVKKEINISEHGPVMATEKGSFALRWSGMNEVGTLEFMFAANKATNKEQFEAALKLNSMPSINFVYADKAGNIAHYYNAKFPKRIDGWQWDKILPGNRSDLIWTEFYDFSAMPKTVNPSSGLVYNANNTPWLATDGDDDAQESQYPESMGIETSVTNRVLQIEEKLKGVKKISKGLFKEVKYDLFYHPKSYQITALRKWLAQQQSVDLSQIELGALDALRSWNLSTHKDNQEAALAVLTMAPIQKANGKPVEMKKITRAFKNTVAQLVKYHGSYTPPYGDVYRLKRGQKNLPMSGGPDILRAVYGQEMDQNGQIENIAGDGFMMFVSWDKNGVVQSDAIHQYGSATKDSNSVHYNDQMEMFVAKQERRVLFQRAELEKQVERRYRPGFR</sequence>
<dbReference type="InterPro" id="IPR002692">
    <property type="entry name" value="S45"/>
</dbReference>
<keyword evidence="6" id="KW-1133">Transmembrane helix</keyword>
<dbReference type="PANTHER" id="PTHR34218">
    <property type="entry name" value="PEPTIDASE S45 PENICILLIN AMIDASE"/>
    <property type="match status" value="1"/>
</dbReference>
<keyword evidence="4" id="KW-0865">Zymogen</keyword>
<evidence type="ECO:0000313" key="8">
    <source>
        <dbReference type="Proteomes" id="UP000006251"/>
    </source>
</evidence>
<dbReference type="GO" id="GO:0017000">
    <property type="term" value="P:antibiotic biosynthetic process"/>
    <property type="evidence" value="ECO:0007669"/>
    <property type="project" value="InterPro"/>
</dbReference>
<comment type="caution">
    <text evidence="7">The sequence shown here is derived from an EMBL/GenBank/DDBJ whole genome shotgun (WGS) entry which is preliminary data.</text>
</comment>
<keyword evidence="6" id="KW-0472">Membrane</keyword>
<evidence type="ECO:0000256" key="3">
    <source>
        <dbReference type="ARBA" id="ARBA00022801"/>
    </source>
</evidence>
<dbReference type="OrthoDB" id="9760084at2"/>
<feature type="binding site" evidence="5">
    <location>
        <position position="285"/>
    </location>
    <ligand>
        <name>Ca(2+)</name>
        <dbReference type="ChEBI" id="CHEBI:29108"/>
    </ligand>
</feature>
<dbReference type="Proteomes" id="UP000006251">
    <property type="component" value="Unassembled WGS sequence"/>
</dbReference>
<dbReference type="Gene3D" id="1.10.439.10">
    <property type="entry name" value="Penicillin Amidohydrolase, domain 1"/>
    <property type="match status" value="1"/>
</dbReference>
<name>K6Y2F6_9ALTE</name>
<keyword evidence="8" id="KW-1185">Reference proteome</keyword>
<proteinExistence type="inferred from homology"/>
<evidence type="ECO:0000256" key="2">
    <source>
        <dbReference type="ARBA" id="ARBA00022729"/>
    </source>
</evidence>
<dbReference type="GO" id="GO:0016811">
    <property type="term" value="F:hydrolase activity, acting on carbon-nitrogen (but not peptide) bonds, in linear amides"/>
    <property type="evidence" value="ECO:0007669"/>
    <property type="project" value="InterPro"/>
</dbReference>
<keyword evidence="3 7" id="KW-0378">Hydrolase</keyword>
<dbReference type="Gene3D" id="2.30.120.10">
    <property type="match status" value="1"/>
</dbReference>
<comment type="cofactor">
    <cofactor evidence="5">
        <name>Ca(2+)</name>
        <dbReference type="ChEBI" id="CHEBI:29108"/>
    </cofactor>
    <text evidence="5">Binds 1 Ca(2+) ion per dimer.</text>
</comment>
<dbReference type="InterPro" id="IPR029055">
    <property type="entry name" value="Ntn_hydrolases_N"/>
</dbReference>
<keyword evidence="5" id="KW-0479">Metal-binding</keyword>
<evidence type="ECO:0000256" key="1">
    <source>
        <dbReference type="ARBA" id="ARBA00006586"/>
    </source>
</evidence>
<dbReference type="Pfam" id="PF01804">
    <property type="entry name" value="Penicil_amidase"/>
    <property type="match status" value="1"/>
</dbReference>
<feature type="binding site" evidence="5">
    <location>
        <position position="466"/>
    </location>
    <ligand>
        <name>Ca(2+)</name>
        <dbReference type="ChEBI" id="CHEBI:29108"/>
    </ligand>
</feature>
<feature type="binding site" evidence="5">
    <location>
        <position position="288"/>
    </location>
    <ligand>
        <name>Ca(2+)</name>
        <dbReference type="ChEBI" id="CHEBI:29108"/>
    </ligand>
</feature>
<dbReference type="InterPro" id="IPR043147">
    <property type="entry name" value="Penicillin_amidase_A-knob"/>
</dbReference>
<gene>
    <name evidence="7" type="ORF">GPAL_0133</name>
</gene>